<dbReference type="KEGG" id="rsz:130509761"/>
<dbReference type="Proteomes" id="UP000504610">
    <property type="component" value="Chromosome 3"/>
</dbReference>
<accession>A0A9W3DD53</accession>
<dbReference type="KEGG" id="rsz:130509538"/>
<name>A0A9W3DD53_RAPSA</name>
<evidence type="ECO:0000313" key="3">
    <source>
        <dbReference type="RefSeq" id="XP_056861925.1"/>
    </source>
</evidence>
<dbReference type="AlphaFoldDB" id="A0A9W3DD53"/>
<dbReference type="GeneID" id="130509538"/>
<gene>
    <name evidence="2" type="primary">LOC130509538</name>
    <name evidence="3" type="synonym">LOC130509761</name>
</gene>
<reference evidence="2 3" key="2">
    <citation type="submission" date="2025-04" db="UniProtKB">
        <authorList>
            <consortium name="RefSeq"/>
        </authorList>
    </citation>
    <scope>IDENTIFICATION</scope>
    <source>
        <tissue evidence="2 3">Leaf</tissue>
    </source>
</reference>
<evidence type="ECO:0000313" key="1">
    <source>
        <dbReference type="Proteomes" id="UP000504610"/>
    </source>
</evidence>
<dbReference type="RefSeq" id="XP_056861925.1">
    <property type="nucleotide sequence ID" value="XM_057005945.1"/>
</dbReference>
<reference evidence="1" key="1">
    <citation type="journal article" date="2019" name="Database">
        <title>The radish genome database (RadishGD): an integrated information resource for radish genomics.</title>
        <authorList>
            <person name="Yu H.J."/>
            <person name="Baek S."/>
            <person name="Lee Y.J."/>
            <person name="Cho A."/>
            <person name="Mun J.H."/>
        </authorList>
    </citation>
    <scope>NUCLEOTIDE SEQUENCE [LARGE SCALE GENOMIC DNA]</scope>
    <source>
        <strain evidence="1">cv. WK10039</strain>
    </source>
</reference>
<proteinExistence type="predicted"/>
<evidence type="ECO:0000313" key="2">
    <source>
        <dbReference type="RefSeq" id="XP_056861657.1"/>
    </source>
</evidence>
<keyword evidence="1" id="KW-1185">Reference proteome</keyword>
<sequence length="283" mass="31899">MNSVIQSSVILAGSCHFGGLGRRGFSQVRMVKKPFSLEAQTLVLNKAEKNKHSKVVSCCKNDDGDEEAVVLEWASKHWSLLIILLTVVKMVREEEDEEAAAELEWPSKSWFLLNLVLIAAQMIREEEEFEAEFEALLREEEAQGGSEEEELAEAMESFDRFKDVMKTKIPKKKEDRKGFSLYDDGKYMRGLGYHAAKVIPNYTPERGFGSDDKVVYVSFSGFVSTGRAYLIEFLDHALVLRWVKEKGGVRKELARTHYVDLVAEVDNETVTILGGGETSSDSE</sequence>
<organism evidence="1 2">
    <name type="scientific">Raphanus sativus</name>
    <name type="common">Radish</name>
    <name type="synonym">Raphanus raphanistrum var. sativus</name>
    <dbReference type="NCBI Taxonomy" id="3726"/>
    <lineage>
        <taxon>Eukaryota</taxon>
        <taxon>Viridiplantae</taxon>
        <taxon>Streptophyta</taxon>
        <taxon>Embryophyta</taxon>
        <taxon>Tracheophyta</taxon>
        <taxon>Spermatophyta</taxon>
        <taxon>Magnoliopsida</taxon>
        <taxon>eudicotyledons</taxon>
        <taxon>Gunneridae</taxon>
        <taxon>Pentapetalae</taxon>
        <taxon>rosids</taxon>
        <taxon>malvids</taxon>
        <taxon>Brassicales</taxon>
        <taxon>Brassicaceae</taxon>
        <taxon>Brassiceae</taxon>
        <taxon>Raphanus</taxon>
    </lineage>
</organism>
<protein>
    <submittedName>
        <fullName evidence="2">Uncharacterized protein LOC130509538</fullName>
    </submittedName>
    <submittedName>
        <fullName evidence="3">Uncharacterized protein LOC130509761</fullName>
    </submittedName>
</protein>
<dbReference type="RefSeq" id="XP_056861657.1">
    <property type="nucleotide sequence ID" value="XM_057005677.1"/>
</dbReference>